<dbReference type="AlphaFoldDB" id="A0A9Q9U7B4"/>
<evidence type="ECO:0000313" key="3">
    <source>
        <dbReference type="Proteomes" id="UP000760494"/>
    </source>
</evidence>
<dbReference type="Proteomes" id="UP000760494">
    <property type="component" value="Unassembled WGS sequence"/>
</dbReference>
<evidence type="ECO:0000313" key="2">
    <source>
        <dbReference type="EMBL" id="VTT62967.1"/>
    </source>
</evidence>
<gene>
    <name evidence="2" type="ORF">C2S_5127</name>
</gene>
<reference evidence="2" key="1">
    <citation type="submission" date="2019-05" db="EMBL/GenBank/DDBJ databases">
        <authorList>
            <person name="Piombo E."/>
        </authorList>
    </citation>
    <scope>NUCLEOTIDE SEQUENCE</scope>
    <source>
        <strain evidence="2">C2S</strain>
    </source>
</reference>
<accession>A0A9Q9U7B4</accession>
<name>A0A9Q9U7B4_FUSFU</name>
<feature type="region of interest" description="Disordered" evidence="1">
    <location>
        <begin position="1"/>
        <end position="47"/>
    </location>
</feature>
<sequence length="197" mass="22321">MSSPQTPFEDPGHGAHASGVRGLLRGFSKRRPESRQDTTAGEKRARSWTLPKEGECKSWSLEELQVEYEILRRKYKEADQLYLDKAKITERKVTVHSENVANQCREWVHDCKKTLQSLEGDLKLVINKKGVKAVITHACKHPTQDNVNLATKEIHDADKRIRARCRNIGTSVKKMTEDLDVPPIGLHAYGPKACKKP</sequence>
<protein>
    <submittedName>
        <fullName evidence="2">Uncharacterized protein</fullName>
    </submittedName>
</protein>
<organism evidence="2 3">
    <name type="scientific">Fusarium fujikuroi</name>
    <name type="common">Bakanae and foot rot disease fungus</name>
    <name type="synonym">Gibberella fujikuroi</name>
    <dbReference type="NCBI Taxonomy" id="5127"/>
    <lineage>
        <taxon>Eukaryota</taxon>
        <taxon>Fungi</taxon>
        <taxon>Dikarya</taxon>
        <taxon>Ascomycota</taxon>
        <taxon>Pezizomycotina</taxon>
        <taxon>Sordariomycetes</taxon>
        <taxon>Hypocreomycetidae</taxon>
        <taxon>Hypocreales</taxon>
        <taxon>Nectriaceae</taxon>
        <taxon>Fusarium</taxon>
        <taxon>Fusarium fujikuroi species complex</taxon>
    </lineage>
</organism>
<comment type="caution">
    <text evidence="2">The sequence shown here is derived from an EMBL/GenBank/DDBJ whole genome shotgun (WGS) entry which is preliminary data.</text>
</comment>
<dbReference type="EMBL" id="CABFJX010000101">
    <property type="protein sequence ID" value="VTT62967.1"/>
    <property type="molecule type" value="Genomic_DNA"/>
</dbReference>
<feature type="compositionally biased region" description="Basic and acidic residues" evidence="1">
    <location>
        <begin position="30"/>
        <end position="45"/>
    </location>
</feature>
<evidence type="ECO:0000256" key="1">
    <source>
        <dbReference type="SAM" id="MobiDB-lite"/>
    </source>
</evidence>
<proteinExistence type="predicted"/>